<dbReference type="Proteomes" id="UP000054632">
    <property type="component" value="Unassembled WGS sequence"/>
</dbReference>
<organism evidence="1 2">
    <name type="scientific">Trichinella pseudospiralis</name>
    <name type="common">Parasitic roundworm</name>
    <dbReference type="NCBI Taxonomy" id="6337"/>
    <lineage>
        <taxon>Eukaryota</taxon>
        <taxon>Metazoa</taxon>
        <taxon>Ecdysozoa</taxon>
        <taxon>Nematoda</taxon>
        <taxon>Enoplea</taxon>
        <taxon>Dorylaimia</taxon>
        <taxon>Trichinellida</taxon>
        <taxon>Trichinellidae</taxon>
        <taxon>Trichinella</taxon>
    </lineage>
</organism>
<dbReference type="AlphaFoldDB" id="A0A0V1BDS6"/>
<sequence>MKLCEPVGYETAPDVAKCCVFVKKLHAHYVGA</sequence>
<name>A0A0V1BDS6_TRIPS</name>
<dbReference type="EMBL" id="JYDR01005043">
    <property type="protein sequence ID" value="KRY35114.1"/>
    <property type="molecule type" value="Genomic_DNA"/>
</dbReference>
<protein>
    <submittedName>
        <fullName evidence="1">Uncharacterized protein</fullName>
    </submittedName>
</protein>
<evidence type="ECO:0000313" key="1">
    <source>
        <dbReference type="EMBL" id="KRY35114.1"/>
    </source>
</evidence>
<gene>
    <name evidence="1" type="ORF">T4A_13293</name>
</gene>
<comment type="caution">
    <text evidence="1">The sequence shown here is derived from an EMBL/GenBank/DDBJ whole genome shotgun (WGS) entry which is preliminary data.</text>
</comment>
<proteinExistence type="predicted"/>
<evidence type="ECO:0000313" key="2">
    <source>
        <dbReference type="Proteomes" id="UP000054632"/>
    </source>
</evidence>
<reference evidence="1 2" key="1">
    <citation type="submission" date="2015-01" db="EMBL/GenBank/DDBJ databases">
        <title>Evolution of Trichinella species and genotypes.</title>
        <authorList>
            <person name="Korhonen P.K."/>
            <person name="Edoardo P."/>
            <person name="Giuseppe L.R."/>
            <person name="Gasser R.B."/>
        </authorList>
    </citation>
    <scope>NUCLEOTIDE SEQUENCE [LARGE SCALE GENOMIC DNA]</scope>
    <source>
        <strain evidence="1">ISS13</strain>
    </source>
</reference>
<accession>A0A0V1BDS6</accession>